<name>A0A7J3X9M8_THEPE</name>
<accession>A0A7J3X9M8</accession>
<dbReference type="EMBL" id="DRZM01000241">
    <property type="protein sequence ID" value="HHP05837.1"/>
    <property type="molecule type" value="Genomic_DNA"/>
</dbReference>
<reference evidence="1" key="1">
    <citation type="journal article" date="2020" name="mSystems">
        <title>Genome- and Community-Level Interaction Insights into Carbon Utilization and Element Cycling Functions of Hydrothermarchaeota in Hydrothermal Sediment.</title>
        <authorList>
            <person name="Zhou Z."/>
            <person name="Liu Y."/>
            <person name="Xu W."/>
            <person name="Pan J."/>
            <person name="Luo Z.H."/>
            <person name="Li M."/>
        </authorList>
    </citation>
    <scope>NUCLEOTIDE SEQUENCE [LARGE SCALE GENOMIC DNA]</scope>
    <source>
        <strain evidence="1">SpSt-1125</strain>
    </source>
</reference>
<dbReference type="InterPro" id="IPR019300">
    <property type="entry name" value="CooT"/>
</dbReference>
<proteinExistence type="predicted"/>
<sequence>MCETDVYLIDADGEKLFAKEIASMSPKQKGYIFVDIYGRRYEVDDVEIVYIDFIGHKVVLRRS</sequence>
<protein>
    <submittedName>
        <fullName evidence="1">CooT family nickel-binding protein</fullName>
    </submittedName>
</protein>
<dbReference type="Pfam" id="PF10133">
    <property type="entry name" value="CooT"/>
    <property type="match status" value="1"/>
</dbReference>
<gene>
    <name evidence="1" type="ORF">ENM88_08880</name>
</gene>
<organism evidence="1">
    <name type="scientific">Thermofilum pendens</name>
    <dbReference type="NCBI Taxonomy" id="2269"/>
    <lineage>
        <taxon>Archaea</taxon>
        <taxon>Thermoproteota</taxon>
        <taxon>Thermoprotei</taxon>
        <taxon>Thermofilales</taxon>
        <taxon>Thermofilaceae</taxon>
        <taxon>Thermofilum</taxon>
    </lineage>
</organism>
<evidence type="ECO:0000313" key="1">
    <source>
        <dbReference type="EMBL" id="HHP05837.1"/>
    </source>
</evidence>
<comment type="caution">
    <text evidence="1">The sequence shown here is derived from an EMBL/GenBank/DDBJ whole genome shotgun (WGS) entry which is preliminary data.</text>
</comment>
<dbReference type="AlphaFoldDB" id="A0A7J3X9M8"/>